<protein>
    <recommendedName>
        <fullName evidence="1">Probable branched-chain-amino-acid aminotransferase</fullName>
    </recommendedName>
</protein>
<dbReference type="InterPro" id="IPR001544">
    <property type="entry name" value="Aminotrans_IV"/>
</dbReference>
<dbReference type="KEGG" id="cid:P73_1243"/>
<dbReference type="OrthoDB" id="9809239at2"/>
<sequence>MADGFRIIETLGYAPAGGAERAARHVARMGRTAAALGIAFDAGRAAALLDGFSHEAPRRLRLTLARDGALELEDGPLAPAKPLWRVALHEARLSSADPWLRVKTTERSLYDEARANLPEGIDEWLFLNERGELCEGTITNVFLEIEGQWLTPALSSGLLPGILRETLIGTGDVTEGVLTAADLHAARRIRVGNALRGLIGAELVA</sequence>
<dbReference type="InterPro" id="IPR036038">
    <property type="entry name" value="Aminotransferase-like"/>
</dbReference>
<dbReference type="InterPro" id="IPR043131">
    <property type="entry name" value="BCAT-like_N"/>
</dbReference>
<dbReference type="InterPro" id="IPR043132">
    <property type="entry name" value="BCAT-like_C"/>
</dbReference>
<dbReference type="Gene3D" id="3.30.470.10">
    <property type="match status" value="1"/>
</dbReference>
<dbReference type="SUPFAM" id="SSF56752">
    <property type="entry name" value="D-aminoacid aminotransferase-like PLP-dependent enzymes"/>
    <property type="match status" value="1"/>
</dbReference>
<keyword evidence="3" id="KW-1185">Reference proteome</keyword>
<dbReference type="EMBL" id="CP004393">
    <property type="protein sequence ID" value="AJE45958.1"/>
    <property type="molecule type" value="Genomic_DNA"/>
</dbReference>
<dbReference type="Gene3D" id="3.20.10.10">
    <property type="entry name" value="D-amino Acid Aminotransferase, subunit A, domain 2"/>
    <property type="match status" value="1"/>
</dbReference>
<dbReference type="HOGENOM" id="CLU_020844_6_1_5"/>
<dbReference type="NCBIfam" id="NF005729">
    <property type="entry name" value="PRK07546.1-3"/>
    <property type="match status" value="1"/>
</dbReference>
<organism evidence="2 3">
    <name type="scientific">Celeribacter indicus</name>
    <dbReference type="NCBI Taxonomy" id="1208324"/>
    <lineage>
        <taxon>Bacteria</taxon>
        <taxon>Pseudomonadati</taxon>
        <taxon>Pseudomonadota</taxon>
        <taxon>Alphaproteobacteria</taxon>
        <taxon>Rhodobacterales</taxon>
        <taxon>Roseobacteraceae</taxon>
        <taxon>Celeribacter</taxon>
    </lineage>
</organism>
<proteinExistence type="predicted"/>
<evidence type="ECO:0000313" key="3">
    <source>
        <dbReference type="Proteomes" id="UP000031521"/>
    </source>
</evidence>
<dbReference type="Proteomes" id="UP000031521">
    <property type="component" value="Chromosome"/>
</dbReference>
<gene>
    <name evidence="2" type="ORF">P73_1243</name>
</gene>
<dbReference type="RefSeq" id="WP_043868933.1">
    <property type="nucleotide sequence ID" value="NZ_CP004393.1"/>
</dbReference>
<accession>A0A0B5DR04</accession>
<dbReference type="Pfam" id="PF01063">
    <property type="entry name" value="Aminotran_4"/>
    <property type="match status" value="1"/>
</dbReference>
<name>A0A0B5DR04_9RHOB</name>
<dbReference type="STRING" id="1208324.P73_1243"/>
<dbReference type="AlphaFoldDB" id="A0A0B5DR04"/>
<reference evidence="2 3" key="1">
    <citation type="journal article" date="2014" name="Int. J. Syst. Evol. Microbiol.">
        <title>Celeribacter indicus sp. nov., a polycyclic aromatic hydrocarbon-degrading bacterium from deep-sea sediment and reclassification of Huaishuia halophila as Celeribacter halophilus comb. nov.</title>
        <authorList>
            <person name="Lai Q."/>
            <person name="Cao J."/>
            <person name="Yuan J."/>
            <person name="Li F."/>
            <person name="Shao Z."/>
        </authorList>
    </citation>
    <scope>NUCLEOTIDE SEQUENCE [LARGE SCALE GENOMIC DNA]</scope>
    <source>
        <strain evidence="2">P73</strain>
    </source>
</reference>
<evidence type="ECO:0000313" key="2">
    <source>
        <dbReference type="EMBL" id="AJE45958.1"/>
    </source>
</evidence>
<dbReference type="GO" id="GO:0003824">
    <property type="term" value="F:catalytic activity"/>
    <property type="evidence" value="ECO:0007669"/>
    <property type="project" value="InterPro"/>
</dbReference>
<evidence type="ECO:0000256" key="1">
    <source>
        <dbReference type="ARBA" id="ARBA00014472"/>
    </source>
</evidence>